<dbReference type="InterPro" id="IPR011701">
    <property type="entry name" value="MFS"/>
</dbReference>
<feature type="transmembrane region" description="Helical" evidence="6">
    <location>
        <begin position="141"/>
        <end position="163"/>
    </location>
</feature>
<feature type="transmembrane region" description="Helical" evidence="6">
    <location>
        <begin position="314"/>
        <end position="339"/>
    </location>
</feature>
<feature type="transmembrane region" description="Helical" evidence="6">
    <location>
        <begin position="513"/>
        <end position="532"/>
    </location>
</feature>
<feature type="region of interest" description="Disordered" evidence="5">
    <location>
        <begin position="463"/>
        <end position="497"/>
    </location>
</feature>
<organism evidence="7 8">
    <name type="scientific">Entomortierella chlamydospora</name>
    <dbReference type="NCBI Taxonomy" id="101097"/>
    <lineage>
        <taxon>Eukaryota</taxon>
        <taxon>Fungi</taxon>
        <taxon>Fungi incertae sedis</taxon>
        <taxon>Mucoromycota</taxon>
        <taxon>Mortierellomycotina</taxon>
        <taxon>Mortierellomycetes</taxon>
        <taxon>Mortierellales</taxon>
        <taxon>Mortierellaceae</taxon>
        <taxon>Entomortierella</taxon>
    </lineage>
</organism>
<keyword evidence="2 6" id="KW-0812">Transmembrane</keyword>
<evidence type="ECO:0000313" key="8">
    <source>
        <dbReference type="Proteomes" id="UP000703661"/>
    </source>
</evidence>
<evidence type="ECO:0000256" key="3">
    <source>
        <dbReference type="ARBA" id="ARBA00022989"/>
    </source>
</evidence>
<evidence type="ECO:0000313" key="7">
    <source>
        <dbReference type="EMBL" id="KAG0024372.1"/>
    </source>
</evidence>
<feature type="compositionally biased region" description="Polar residues" evidence="5">
    <location>
        <begin position="475"/>
        <end position="493"/>
    </location>
</feature>
<protein>
    <recommendedName>
        <fullName evidence="9">MFS general substrate transporter</fullName>
    </recommendedName>
</protein>
<dbReference type="EMBL" id="JAAAID010000020">
    <property type="protein sequence ID" value="KAG0024372.1"/>
    <property type="molecule type" value="Genomic_DNA"/>
</dbReference>
<feature type="transmembrane region" description="Helical" evidence="6">
    <location>
        <begin position="604"/>
        <end position="623"/>
    </location>
</feature>
<feature type="transmembrane region" description="Helical" evidence="6">
    <location>
        <begin position="351"/>
        <end position="376"/>
    </location>
</feature>
<dbReference type="Gene3D" id="1.20.1250.20">
    <property type="entry name" value="MFS general substrate transporter like domains"/>
    <property type="match status" value="2"/>
</dbReference>
<dbReference type="SUPFAM" id="SSF103473">
    <property type="entry name" value="MFS general substrate transporter"/>
    <property type="match status" value="2"/>
</dbReference>
<gene>
    <name evidence="7" type="ORF">BGZ80_003717</name>
</gene>
<feature type="transmembrane region" description="Helical" evidence="6">
    <location>
        <begin position="39"/>
        <end position="58"/>
    </location>
</feature>
<feature type="transmembrane region" description="Helical" evidence="6">
    <location>
        <begin position="103"/>
        <end position="129"/>
    </location>
</feature>
<dbReference type="PANTHER" id="PTHR23507:SF1">
    <property type="entry name" value="FI18259P1-RELATED"/>
    <property type="match status" value="1"/>
</dbReference>
<dbReference type="GO" id="GO:0022857">
    <property type="term" value="F:transmembrane transporter activity"/>
    <property type="evidence" value="ECO:0007669"/>
    <property type="project" value="InterPro"/>
</dbReference>
<keyword evidence="4 6" id="KW-0472">Membrane</keyword>
<keyword evidence="3 6" id="KW-1133">Transmembrane helix</keyword>
<evidence type="ECO:0000256" key="4">
    <source>
        <dbReference type="ARBA" id="ARBA00023136"/>
    </source>
</evidence>
<evidence type="ECO:0000256" key="2">
    <source>
        <dbReference type="ARBA" id="ARBA00022692"/>
    </source>
</evidence>
<reference evidence="7" key="1">
    <citation type="journal article" date="2020" name="Fungal Divers.">
        <title>Resolving the Mortierellaceae phylogeny through synthesis of multi-gene phylogenetics and phylogenomics.</title>
        <authorList>
            <person name="Vandepol N."/>
            <person name="Liber J."/>
            <person name="Desiro A."/>
            <person name="Na H."/>
            <person name="Kennedy M."/>
            <person name="Barry K."/>
            <person name="Grigoriev I.V."/>
            <person name="Miller A.N."/>
            <person name="O'Donnell K."/>
            <person name="Stajich J.E."/>
            <person name="Bonito G."/>
        </authorList>
    </citation>
    <scope>NUCLEOTIDE SEQUENCE</scope>
    <source>
        <strain evidence="7">NRRL 2769</strain>
    </source>
</reference>
<sequence>MDDENTPLLSKSISSEGDPVVHYVKTINEHLPWYKRPSGLWLIPLFGFTWVSSGMLMSSVGQFHASLLCREYLNRHSSNATSLVSAGSMISLRPGDECQAPEIQAFTAGILALFEVITGIGGTFSIGYYASLSDKYGRRVILILSYCNTILTLGSIVVMGMYWDYVGVPFLILSGLVTGLLGGTMLGFTMLFAYAADCTDPSKRSLVYSWLHASVYLGLAIGPYLGGVIVKTTGTIMTIVYIDFTTSVTCLLLIAIFIPESLPSKQPIHIRRLYEKSAKTGSSTATGTQERVAWHSHVTRSLGFFKPNGRNTNLILLAAIAFLNMLSYRGTLSVIILYTNRMFKWTEYEDGIMFSLISLVRLVTMLALLPILVHFYQEAFRKKQSRSHAKSSSGTSDSETQPDLPNVERLNVQAVFNPNSLDAVSSVQNLGEAALDLALDGDNEDSFQEPRIRQTSVDSIGSLTSSRTAAPGSPLFNSTNKKGAVTSASNPDTKATETRTKAQKFSDMKFDTWMIRLGFAINAITFVGYGLVDEGWMFYIATALHAVSIISSPSQKSLMTGLVEPSQFGAVLGAVQVVESIAAIFSPVVISWVYALTVKSMPEFVWYSCAGWATICVVLAFMVRQKQFRNNDV</sequence>
<comment type="caution">
    <text evidence="7">The sequence shown here is derived from an EMBL/GenBank/DDBJ whole genome shotgun (WGS) entry which is preliminary data.</text>
</comment>
<dbReference type="AlphaFoldDB" id="A0A9P6N5V8"/>
<dbReference type="PANTHER" id="PTHR23507">
    <property type="entry name" value="ZGC:174356"/>
    <property type="match status" value="1"/>
</dbReference>
<keyword evidence="8" id="KW-1185">Reference proteome</keyword>
<feature type="transmembrane region" description="Helical" evidence="6">
    <location>
        <begin position="236"/>
        <end position="258"/>
    </location>
</feature>
<dbReference type="Proteomes" id="UP000703661">
    <property type="component" value="Unassembled WGS sequence"/>
</dbReference>
<proteinExistence type="predicted"/>
<feature type="transmembrane region" description="Helical" evidence="6">
    <location>
        <begin position="169"/>
        <end position="194"/>
    </location>
</feature>
<feature type="transmembrane region" description="Helical" evidence="6">
    <location>
        <begin position="206"/>
        <end position="230"/>
    </location>
</feature>
<dbReference type="GO" id="GO:0016020">
    <property type="term" value="C:membrane"/>
    <property type="evidence" value="ECO:0007669"/>
    <property type="project" value="UniProtKB-SubCell"/>
</dbReference>
<feature type="transmembrane region" description="Helical" evidence="6">
    <location>
        <begin position="570"/>
        <end position="592"/>
    </location>
</feature>
<evidence type="ECO:0000256" key="5">
    <source>
        <dbReference type="SAM" id="MobiDB-lite"/>
    </source>
</evidence>
<comment type="subcellular location">
    <subcellularLocation>
        <location evidence="1">Membrane</location>
        <topology evidence="1">Multi-pass membrane protein</topology>
    </subcellularLocation>
</comment>
<accession>A0A9P6N5V8</accession>
<dbReference type="Pfam" id="PF07690">
    <property type="entry name" value="MFS_1"/>
    <property type="match status" value="1"/>
</dbReference>
<evidence type="ECO:0008006" key="9">
    <source>
        <dbReference type="Google" id="ProtNLM"/>
    </source>
</evidence>
<dbReference type="InterPro" id="IPR036259">
    <property type="entry name" value="MFS_trans_sf"/>
</dbReference>
<evidence type="ECO:0000256" key="1">
    <source>
        <dbReference type="ARBA" id="ARBA00004141"/>
    </source>
</evidence>
<name>A0A9P6N5V8_9FUNG</name>
<evidence type="ECO:0000256" key="6">
    <source>
        <dbReference type="SAM" id="Phobius"/>
    </source>
</evidence>